<keyword evidence="2" id="KW-1185">Reference proteome</keyword>
<accession>A0A1I6FTS9</accession>
<evidence type="ECO:0000313" key="1">
    <source>
        <dbReference type="EMBL" id="SFR33207.1"/>
    </source>
</evidence>
<gene>
    <name evidence="1" type="ORF">SAMN04488005_0453</name>
</gene>
<organism evidence="1 2">
    <name type="scientific">Yoonia tamlensis</name>
    <dbReference type="NCBI Taxonomy" id="390270"/>
    <lineage>
        <taxon>Bacteria</taxon>
        <taxon>Pseudomonadati</taxon>
        <taxon>Pseudomonadota</taxon>
        <taxon>Alphaproteobacteria</taxon>
        <taxon>Rhodobacterales</taxon>
        <taxon>Paracoccaceae</taxon>
        <taxon>Yoonia</taxon>
    </lineage>
</organism>
<dbReference type="STRING" id="390270.SAMN04488005_0453"/>
<dbReference type="AlphaFoldDB" id="A0A1I6FTS9"/>
<name>A0A1I6FTS9_9RHOB</name>
<proteinExistence type="predicted"/>
<evidence type="ECO:0000313" key="2">
    <source>
        <dbReference type="Proteomes" id="UP000199478"/>
    </source>
</evidence>
<sequence>MMTDNLSGLSERVSASVVFTFRFPFSVCLIIPHHHQLTHTVG</sequence>
<dbReference type="Proteomes" id="UP000199478">
    <property type="component" value="Unassembled WGS sequence"/>
</dbReference>
<protein>
    <submittedName>
        <fullName evidence="1">Uncharacterized protein</fullName>
    </submittedName>
</protein>
<dbReference type="EMBL" id="FOYP01000001">
    <property type="protein sequence ID" value="SFR33207.1"/>
    <property type="molecule type" value="Genomic_DNA"/>
</dbReference>
<reference evidence="2" key="1">
    <citation type="submission" date="2016-10" db="EMBL/GenBank/DDBJ databases">
        <authorList>
            <person name="Varghese N."/>
            <person name="Submissions S."/>
        </authorList>
    </citation>
    <scope>NUCLEOTIDE SEQUENCE [LARGE SCALE GENOMIC DNA]</scope>
    <source>
        <strain evidence="2">DSM 26879</strain>
    </source>
</reference>